<evidence type="ECO:0000313" key="3">
    <source>
        <dbReference type="Proteomes" id="UP000327044"/>
    </source>
</evidence>
<name>A0A5N4A5D7_PHOPY</name>
<feature type="region of interest" description="Disordered" evidence="1">
    <location>
        <begin position="27"/>
        <end position="49"/>
    </location>
</feature>
<accession>A0A5N4A5D7</accession>
<feature type="region of interest" description="Disordered" evidence="1">
    <location>
        <begin position="62"/>
        <end position="83"/>
    </location>
</feature>
<keyword evidence="3" id="KW-1185">Reference proteome</keyword>
<reference evidence="2 3" key="1">
    <citation type="journal article" date="2018" name="Elife">
        <title>Firefly genomes illuminate parallel origins of bioluminescence in beetles.</title>
        <authorList>
            <person name="Fallon T.R."/>
            <person name="Lower S.E."/>
            <person name="Chang C.H."/>
            <person name="Bessho-Uehara M."/>
            <person name="Martin G.J."/>
            <person name="Bewick A.J."/>
            <person name="Behringer M."/>
            <person name="Debat H.J."/>
            <person name="Wong I."/>
            <person name="Day J.C."/>
            <person name="Suvorov A."/>
            <person name="Silva C.J."/>
            <person name="Stanger-Hall K.F."/>
            <person name="Hall D.W."/>
            <person name="Schmitz R.J."/>
            <person name="Nelson D.R."/>
            <person name="Lewis S.M."/>
            <person name="Shigenobu S."/>
            <person name="Bybee S.M."/>
            <person name="Larracuente A.M."/>
            <person name="Oba Y."/>
            <person name="Weng J.K."/>
        </authorList>
    </citation>
    <scope>NUCLEOTIDE SEQUENCE [LARGE SCALE GENOMIC DNA]</scope>
    <source>
        <strain evidence="2">1611_PpyrPB1</strain>
        <tissue evidence="2">Whole body</tissue>
    </source>
</reference>
<dbReference type="AlphaFoldDB" id="A0A5N4A5D7"/>
<dbReference type="Proteomes" id="UP000327044">
    <property type="component" value="Unassembled WGS sequence"/>
</dbReference>
<evidence type="ECO:0000256" key="1">
    <source>
        <dbReference type="SAM" id="MobiDB-lite"/>
    </source>
</evidence>
<feature type="compositionally biased region" description="Polar residues" evidence="1">
    <location>
        <begin position="27"/>
        <end position="38"/>
    </location>
</feature>
<organism evidence="2 3">
    <name type="scientific">Photinus pyralis</name>
    <name type="common">Common eastern firefly</name>
    <name type="synonym">Lampyris pyralis</name>
    <dbReference type="NCBI Taxonomy" id="7054"/>
    <lineage>
        <taxon>Eukaryota</taxon>
        <taxon>Metazoa</taxon>
        <taxon>Ecdysozoa</taxon>
        <taxon>Arthropoda</taxon>
        <taxon>Hexapoda</taxon>
        <taxon>Insecta</taxon>
        <taxon>Pterygota</taxon>
        <taxon>Neoptera</taxon>
        <taxon>Endopterygota</taxon>
        <taxon>Coleoptera</taxon>
        <taxon>Polyphaga</taxon>
        <taxon>Elateriformia</taxon>
        <taxon>Elateroidea</taxon>
        <taxon>Lampyridae</taxon>
        <taxon>Lampyrinae</taxon>
        <taxon>Photinus</taxon>
    </lineage>
</organism>
<comment type="caution">
    <text evidence="2">The sequence shown here is derived from an EMBL/GenBank/DDBJ whole genome shotgun (WGS) entry which is preliminary data.</text>
</comment>
<dbReference type="EMBL" id="VVIM01000010">
    <property type="protein sequence ID" value="KAB0792540.1"/>
    <property type="molecule type" value="Genomic_DNA"/>
</dbReference>
<dbReference type="InParanoid" id="A0A5N4A5D7"/>
<proteinExistence type="predicted"/>
<evidence type="ECO:0000313" key="2">
    <source>
        <dbReference type="EMBL" id="KAB0792540.1"/>
    </source>
</evidence>
<sequence length="163" mass="19045">MELPDSDATFCRQVEDPVIQKPPSTQNFLMEQEVMSNTTEKRRSKRNRNEVTYFPKTCEVQKRKNDKTKDSVTQIPSSEPSTQDILMEQKDTGNQNLYSLLNAHIVKSLKSLKEKKLRLKHDLVRNFKSDGFEILSCEMGEEDKLQAEIEFNKLKDTNHFDFI</sequence>
<feature type="compositionally biased region" description="Polar residues" evidence="1">
    <location>
        <begin position="71"/>
        <end position="83"/>
    </location>
</feature>
<gene>
    <name evidence="2" type="ORF">PPYR_14499</name>
</gene>
<protein>
    <submittedName>
        <fullName evidence="2">Uncharacterized protein</fullName>
    </submittedName>
</protein>